<dbReference type="InterPro" id="IPR018181">
    <property type="entry name" value="Heat_shock_70_CS"/>
</dbReference>
<protein>
    <submittedName>
        <fullName evidence="6">Chaperone protein DnaK</fullName>
    </submittedName>
</protein>
<dbReference type="SUPFAM" id="SSF100920">
    <property type="entry name" value="Heat shock protein 70kD (HSP70), peptide-binding domain"/>
    <property type="match status" value="1"/>
</dbReference>
<dbReference type="RefSeq" id="WP_136065249.1">
    <property type="nucleotide sequence ID" value="NZ_CAAHFH010000003.1"/>
</dbReference>
<dbReference type="Gene3D" id="3.30.420.40">
    <property type="match status" value="2"/>
</dbReference>
<evidence type="ECO:0000313" key="7">
    <source>
        <dbReference type="Proteomes" id="UP000346198"/>
    </source>
</evidence>
<evidence type="ECO:0000256" key="2">
    <source>
        <dbReference type="ARBA" id="ARBA00022741"/>
    </source>
</evidence>
<keyword evidence="2 5" id="KW-0547">Nucleotide-binding</keyword>
<proteinExistence type="inferred from homology"/>
<keyword evidence="7" id="KW-1185">Reference proteome</keyword>
<dbReference type="AlphaFoldDB" id="A0A6C2UWC0"/>
<dbReference type="Pfam" id="PF00012">
    <property type="entry name" value="HSP70"/>
    <property type="match status" value="1"/>
</dbReference>
<name>A0A6C2UWC0_9BACT</name>
<organism evidence="6 7">
    <name type="scientific">Pontiella sulfatireligans</name>
    <dbReference type="NCBI Taxonomy" id="2750658"/>
    <lineage>
        <taxon>Bacteria</taxon>
        <taxon>Pseudomonadati</taxon>
        <taxon>Kiritimatiellota</taxon>
        <taxon>Kiritimatiellia</taxon>
        <taxon>Kiritimatiellales</taxon>
        <taxon>Pontiellaceae</taxon>
        <taxon>Pontiella</taxon>
    </lineage>
</organism>
<dbReference type="InterPro" id="IPR043129">
    <property type="entry name" value="ATPase_NBD"/>
</dbReference>
<evidence type="ECO:0000256" key="3">
    <source>
        <dbReference type="ARBA" id="ARBA00022840"/>
    </source>
</evidence>
<dbReference type="EMBL" id="CAAHFH010000003">
    <property type="protein sequence ID" value="VGO23136.1"/>
    <property type="molecule type" value="Genomic_DNA"/>
</dbReference>
<dbReference type="SUPFAM" id="SSF53067">
    <property type="entry name" value="Actin-like ATPase domain"/>
    <property type="match status" value="2"/>
</dbReference>
<evidence type="ECO:0000256" key="4">
    <source>
        <dbReference type="ARBA" id="ARBA00023186"/>
    </source>
</evidence>
<dbReference type="CDD" id="cd24029">
    <property type="entry name" value="ASKHA_NBD_HSP70_DnaK_HscA_HscC"/>
    <property type="match status" value="1"/>
</dbReference>
<comment type="similarity">
    <text evidence="1 5">Belongs to the heat shock protein 70 family.</text>
</comment>
<dbReference type="InterPro" id="IPR029047">
    <property type="entry name" value="HSP70_peptide-bd_sf"/>
</dbReference>
<reference evidence="6 7" key="1">
    <citation type="submission" date="2019-04" db="EMBL/GenBank/DDBJ databases">
        <authorList>
            <person name="Van Vliet M D."/>
        </authorList>
    </citation>
    <scope>NUCLEOTIDE SEQUENCE [LARGE SCALE GENOMIC DNA]</scope>
    <source>
        <strain evidence="6 7">F21</strain>
    </source>
</reference>
<dbReference type="FunFam" id="3.30.420.40:FF:000071">
    <property type="entry name" value="Molecular chaperone DnaK"/>
    <property type="match status" value="1"/>
</dbReference>
<dbReference type="GO" id="GO:0005524">
    <property type="term" value="F:ATP binding"/>
    <property type="evidence" value="ECO:0007669"/>
    <property type="project" value="UniProtKB-KW"/>
</dbReference>
<accession>A0A6C2UWC0</accession>
<evidence type="ECO:0000256" key="1">
    <source>
        <dbReference type="ARBA" id="ARBA00007381"/>
    </source>
</evidence>
<dbReference type="PRINTS" id="PR00301">
    <property type="entry name" value="HEATSHOCK70"/>
</dbReference>
<dbReference type="PROSITE" id="PS00297">
    <property type="entry name" value="HSP70_1"/>
    <property type="match status" value="1"/>
</dbReference>
<evidence type="ECO:0000256" key="5">
    <source>
        <dbReference type="RuleBase" id="RU003322"/>
    </source>
</evidence>
<keyword evidence="3 5" id="KW-0067">ATP-binding</keyword>
<dbReference type="Gene3D" id="2.60.34.10">
    <property type="entry name" value="Substrate Binding Domain Of DNAk, Chain A, domain 1"/>
    <property type="match status" value="1"/>
</dbReference>
<dbReference type="GO" id="GO:0140662">
    <property type="term" value="F:ATP-dependent protein folding chaperone"/>
    <property type="evidence" value="ECO:0007669"/>
    <property type="project" value="InterPro"/>
</dbReference>
<dbReference type="PANTHER" id="PTHR19375">
    <property type="entry name" value="HEAT SHOCK PROTEIN 70KDA"/>
    <property type="match status" value="1"/>
</dbReference>
<sequence length="514" mass="55608">MSKIAGIDLGTTFSAISHLNNMGRPDIIANRDGERIMPSAVFFSPDGRILTGEEAIRSRYDDVGRSVRWIKKHMGDAEHKRTIDGKDYTPAELSSLILKKLHQDASPQVGEITDVVISIPANFGEVARKATMDAGKIAGLNVVGIVNEPTAAAFYYAITHEIQGHVLIFDLGGGTFDVSIANVAGQDIEIVASSGDSNLGGYNFDQKLTEFFAQKYKEETGGNLYSDDEEKAEIEDYAEKTKKSLSKKDSVSYKLKGDSGRVQGTITRSEYDSLISSDLARIEMLIETALDEAEDEASDIDKVLLVGGSSRIPAVQSLLKKMFKYEPSLIGNVDECVSLGAALYAGLRMLEDNPSQVDAGIAAGLSDVKVGDVCNHSYGTLCIAVDEVTQAEALTNVIIIPKNTAIPCEVNDTFYTRVDGQEKVNTRVTQGESADPDLIGDPIAEGFLELPQGLPPGSPVEIKYSYDKDQRMTCVFTEPASGKSKVFDLDLKSGESSERTIEGQKAKLADFTIE</sequence>
<dbReference type="PROSITE" id="PS01036">
    <property type="entry name" value="HSP70_3"/>
    <property type="match status" value="1"/>
</dbReference>
<dbReference type="Proteomes" id="UP000346198">
    <property type="component" value="Unassembled WGS sequence"/>
</dbReference>
<gene>
    <name evidence="6" type="primary">dnaK_4</name>
    <name evidence="6" type="ORF">SCARR_05241</name>
</gene>
<dbReference type="InterPro" id="IPR013126">
    <property type="entry name" value="Hsp_70_fam"/>
</dbReference>
<keyword evidence="4" id="KW-0143">Chaperone</keyword>
<dbReference type="Gene3D" id="3.90.640.10">
    <property type="entry name" value="Actin, Chain A, domain 4"/>
    <property type="match status" value="1"/>
</dbReference>
<evidence type="ECO:0000313" key="6">
    <source>
        <dbReference type="EMBL" id="VGO23136.1"/>
    </source>
</evidence>